<evidence type="ECO:0000256" key="9">
    <source>
        <dbReference type="SAM" id="Phobius"/>
    </source>
</evidence>
<name>A0A8J5X463_DIALT</name>
<dbReference type="PANTHER" id="PTHR47313">
    <property type="entry name" value="RIBOSOMAL RNA LARGE SUBUNIT METHYLTRANSFERASE K/L"/>
    <property type="match status" value="1"/>
</dbReference>
<keyword evidence="3" id="KW-0808">Transferase</keyword>
<feature type="transmembrane region" description="Helical" evidence="9">
    <location>
        <begin position="69"/>
        <end position="91"/>
    </location>
</feature>
<feature type="compositionally biased region" description="Basic and acidic residues" evidence="8">
    <location>
        <begin position="341"/>
        <end position="359"/>
    </location>
</feature>
<sequence>MTLSVSDVRAVASNVFLFGLVLGMAGTIEPKAFEKRVREYRGLVMGLASQFVLLPFLGFLVVRSFKLDAVAGITLLITTTSPGGGFSGLLCSLCNADLALSVAMTTVSTVMAMFLIPLNCLIYINSLYGVSVQLPWASLCLSVSVVVAAVAVGLALSAKRPGWSSGLNRIGTACGLANIALAGLSSGGSDTPFWSHPPLFVLAIGLPCLAGLLCSFVISRHVLRIDGPQAVAICIECCYQNTALAITVALSVFRDDAGYAAGIPLIYGAIEPLVIAPFCLLAWKAGWTYGDSRLPFSQWLLNNYQPVAETNHPAYTRNVSSGEDDAAGARAAAWQAPGSRRKSDVKGQGRTAHDGRTRTDASLGRSWAGSISAAVLTVLSMQTEERDFSRAALTAAGACAAHRITVTLADGARHTRPPKLRFPLNLLRNLAVRACSDPFVLMLDADLEVFPPLSASLLNRTAVQLLGPAANRTHVAIVLPAFAVHAGMLATWRQRDARGAPYAHKQQLLGLYETGLATPFNSDIYPRGERASDYAKWFARSEPEPYRVVYESGYEPYVLMRADDARATPYDTRFVGYGYDRHAHIEELHARGFALEVSPELFVVHTHEHAQVNAEHEPKEKGASGAGPGQVNISVSHATERCTGGPAWLRFRRNFVGVGCSGDFYRKLLLKYGYKLQELDHQRVLYSACYRAQQCLGGCVTRLEPELQQTPRTSLLLQGGLRTVDEFMLAVLLGMSAVVAPTTRTFFAACPRGLEPALARELAGTFVGASNIELARNGVWFDGGRKTGMAAVLWSRTANRVMELLSSARAAPTGGSPTGWFTKERLYDFARDSVDWPSLLAPEPCGVRSIEECTVACEATVGDVDRSISNSHFTALELKNALVDEFRDRTGGLRPSVDVANPHLPLQMHVHRDAAWLFRVLSPFGSLHRRGYREAMHIAVLRENLAAGLLLETGLGLETAGLDAGPAPIDPDGAVLCDPMCGSATLAVEAALIATRTAPGLLRWGDASRARPHGARAPDAPPFFFWADYDRAEWRQLLREAEAARRPLRMRIHLADAHAGALSLAHDAFERIGHGRSPITYTHASIDTYRPLEPPTLIVANPPWGRRIGGARRVAGGGVPDRSGTLERRGRRGAGELAPDERDAYGMSEGVAEGSVDMSDRPDGAGDGAGASDDDVAEAWSGLGRFAKGATSADGEGVQLWTLSGASDLTKHLRMKASRKLPIAHGGVDLRWIKYDVLPPRREWLGADGRRAFGDGGSEQPADAARRPAKGR</sequence>
<dbReference type="GO" id="GO:0043527">
    <property type="term" value="C:tRNA methyltransferase complex"/>
    <property type="evidence" value="ECO:0007669"/>
    <property type="project" value="UniProtKB-ARBA"/>
</dbReference>
<accession>A0A8J5X463</accession>
<feature type="region of interest" description="Disordered" evidence="8">
    <location>
        <begin position="1247"/>
        <end position="1272"/>
    </location>
</feature>
<dbReference type="InterPro" id="IPR054170">
    <property type="entry name" value="RlmL_1st"/>
</dbReference>
<organism evidence="11 12">
    <name type="scientific">Diacronema lutheri</name>
    <name type="common">Unicellular marine alga</name>
    <name type="synonym">Monochrysis lutheri</name>
    <dbReference type="NCBI Taxonomy" id="2081491"/>
    <lineage>
        <taxon>Eukaryota</taxon>
        <taxon>Haptista</taxon>
        <taxon>Haptophyta</taxon>
        <taxon>Pavlovophyceae</taxon>
        <taxon>Pavlovales</taxon>
        <taxon>Pavlovaceae</taxon>
        <taxon>Diacronema</taxon>
    </lineage>
</organism>
<dbReference type="GO" id="GO:0016020">
    <property type="term" value="C:membrane"/>
    <property type="evidence" value="ECO:0007669"/>
    <property type="project" value="UniProtKB-SubCell"/>
</dbReference>
<dbReference type="InterPro" id="IPR000241">
    <property type="entry name" value="RlmKL-like_Mtase"/>
</dbReference>
<keyword evidence="4 9" id="KW-0812">Transmembrane</keyword>
<dbReference type="InterPro" id="IPR002657">
    <property type="entry name" value="BilAc:Na_symport/Acr3"/>
</dbReference>
<keyword evidence="12" id="KW-1185">Reference proteome</keyword>
<feature type="transmembrane region" description="Helical" evidence="9">
    <location>
        <begin position="136"/>
        <end position="158"/>
    </location>
</feature>
<evidence type="ECO:0000256" key="1">
    <source>
        <dbReference type="ARBA" id="ARBA00004141"/>
    </source>
</evidence>
<feature type="region of interest" description="Disordered" evidence="8">
    <location>
        <begin position="1153"/>
        <end position="1172"/>
    </location>
</feature>
<dbReference type="Pfam" id="PF01758">
    <property type="entry name" value="SBF"/>
    <property type="match status" value="1"/>
</dbReference>
<dbReference type="GO" id="GO:0008173">
    <property type="term" value="F:RNA methyltransferase activity"/>
    <property type="evidence" value="ECO:0007669"/>
    <property type="project" value="UniProtKB-ARBA"/>
</dbReference>
<feature type="transmembrane region" description="Helical" evidence="9">
    <location>
        <begin position="98"/>
        <end position="124"/>
    </location>
</feature>
<dbReference type="Pfam" id="PF13896">
    <property type="entry name" value="Glyco_transf_49"/>
    <property type="match status" value="1"/>
</dbReference>
<gene>
    <name evidence="11" type="ORF">KFE25_009774</name>
</gene>
<evidence type="ECO:0000256" key="6">
    <source>
        <dbReference type="ARBA" id="ARBA00023136"/>
    </source>
</evidence>
<dbReference type="SUPFAM" id="SSF53335">
    <property type="entry name" value="S-adenosyl-L-methionine-dependent methyltransferases"/>
    <property type="match status" value="1"/>
</dbReference>
<dbReference type="Gene3D" id="3.40.50.150">
    <property type="entry name" value="Vaccinia Virus protein VP39"/>
    <property type="match status" value="1"/>
</dbReference>
<evidence type="ECO:0000313" key="12">
    <source>
        <dbReference type="Proteomes" id="UP000751190"/>
    </source>
</evidence>
<evidence type="ECO:0000256" key="7">
    <source>
        <dbReference type="PROSITE-ProRule" id="PRU00529"/>
    </source>
</evidence>
<evidence type="ECO:0000256" key="5">
    <source>
        <dbReference type="ARBA" id="ARBA00022989"/>
    </source>
</evidence>
<evidence type="ECO:0000256" key="3">
    <source>
        <dbReference type="ARBA" id="ARBA00022679"/>
    </source>
</evidence>
<dbReference type="InterPro" id="IPR004114">
    <property type="entry name" value="THUMP_dom"/>
</dbReference>
<feature type="transmembrane region" description="Helical" evidence="9">
    <location>
        <begin position="199"/>
        <end position="218"/>
    </location>
</feature>
<dbReference type="PROSITE" id="PS51165">
    <property type="entry name" value="THUMP"/>
    <property type="match status" value="1"/>
</dbReference>
<dbReference type="PANTHER" id="PTHR47313:SF1">
    <property type="entry name" value="RIBOSOMAL RNA LARGE SUBUNIT METHYLTRANSFERASE K_L"/>
    <property type="match status" value="1"/>
</dbReference>
<evidence type="ECO:0000313" key="11">
    <source>
        <dbReference type="EMBL" id="KAG8457876.1"/>
    </source>
</evidence>
<dbReference type="Gene3D" id="1.20.1530.20">
    <property type="match status" value="1"/>
</dbReference>
<dbReference type="Gene3D" id="3.30.2130.30">
    <property type="match status" value="1"/>
</dbReference>
<dbReference type="GO" id="GO:0003723">
    <property type="term" value="F:RNA binding"/>
    <property type="evidence" value="ECO:0007669"/>
    <property type="project" value="UniProtKB-UniRule"/>
</dbReference>
<keyword evidence="2" id="KW-0489">Methyltransferase</keyword>
<feature type="transmembrane region" description="Helical" evidence="9">
    <location>
        <begin position="40"/>
        <end position="63"/>
    </location>
</feature>
<feature type="domain" description="THUMP" evidence="10">
    <location>
        <begin position="787"/>
        <end position="921"/>
    </location>
</feature>
<proteinExistence type="predicted"/>
<comment type="caution">
    <text evidence="11">The sequence shown here is derived from an EMBL/GenBank/DDBJ whole genome shotgun (WGS) entry which is preliminary data.</text>
</comment>
<feature type="transmembrane region" description="Helical" evidence="9">
    <location>
        <begin position="170"/>
        <end position="187"/>
    </location>
</feature>
<dbReference type="InterPro" id="IPR002052">
    <property type="entry name" value="DNA_methylase_N6_adenine_CS"/>
</dbReference>
<feature type="region of interest" description="Disordered" evidence="8">
    <location>
        <begin position="330"/>
        <end position="361"/>
    </location>
</feature>
<dbReference type="Proteomes" id="UP000751190">
    <property type="component" value="Unassembled WGS sequence"/>
</dbReference>
<reference evidence="11" key="1">
    <citation type="submission" date="2021-05" db="EMBL/GenBank/DDBJ databases">
        <title>The genome of the haptophyte Pavlova lutheri (Diacronema luteri, Pavlovales) - a model for lipid biosynthesis in eukaryotic algae.</title>
        <authorList>
            <person name="Hulatt C.J."/>
            <person name="Posewitz M.C."/>
        </authorList>
    </citation>
    <scope>NUCLEOTIDE SEQUENCE</scope>
    <source>
        <strain evidence="11">NIVA-4/92</strain>
    </source>
</reference>
<feature type="transmembrane region" description="Helical" evidence="9">
    <location>
        <begin position="12"/>
        <end position="28"/>
    </location>
</feature>
<dbReference type="OrthoDB" id="416496at2759"/>
<dbReference type="AlphaFoldDB" id="A0A8J5X463"/>
<evidence type="ECO:0000256" key="8">
    <source>
        <dbReference type="SAM" id="MobiDB-lite"/>
    </source>
</evidence>
<dbReference type="InterPro" id="IPR029063">
    <property type="entry name" value="SAM-dependent_MTases_sf"/>
</dbReference>
<feature type="transmembrane region" description="Helical" evidence="9">
    <location>
        <begin position="230"/>
        <end position="253"/>
    </location>
</feature>
<dbReference type="EMBL" id="JAGTXO010000061">
    <property type="protein sequence ID" value="KAG8457876.1"/>
    <property type="molecule type" value="Genomic_DNA"/>
</dbReference>
<dbReference type="PROSITE" id="PS00092">
    <property type="entry name" value="N6_MTASE"/>
    <property type="match status" value="1"/>
</dbReference>
<keyword evidence="7" id="KW-0694">RNA-binding</keyword>
<dbReference type="GO" id="GO:0032259">
    <property type="term" value="P:methylation"/>
    <property type="evidence" value="ECO:0007669"/>
    <property type="project" value="UniProtKB-KW"/>
</dbReference>
<evidence type="ECO:0000256" key="2">
    <source>
        <dbReference type="ARBA" id="ARBA00022603"/>
    </source>
</evidence>
<dbReference type="InterPro" id="IPR038770">
    <property type="entry name" value="Na+/solute_symporter_sf"/>
</dbReference>
<dbReference type="CDD" id="cd11715">
    <property type="entry name" value="THUMP_AdoMetMT"/>
    <property type="match status" value="1"/>
</dbReference>
<feature type="region of interest" description="Disordered" evidence="8">
    <location>
        <begin position="1110"/>
        <end position="1146"/>
    </location>
</feature>
<dbReference type="Pfam" id="PF01170">
    <property type="entry name" value="UPF0020"/>
    <property type="match status" value="1"/>
</dbReference>
<evidence type="ECO:0000256" key="4">
    <source>
        <dbReference type="ARBA" id="ARBA00022692"/>
    </source>
</evidence>
<evidence type="ECO:0000259" key="10">
    <source>
        <dbReference type="PROSITE" id="PS51165"/>
    </source>
</evidence>
<protein>
    <recommendedName>
        <fullName evidence="10">THUMP domain-containing protein</fullName>
    </recommendedName>
</protein>
<keyword evidence="6 9" id="KW-0472">Membrane</keyword>
<dbReference type="Pfam" id="PF22020">
    <property type="entry name" value="RlmL_1st"/>
    <property type="match status" value="1"/>
</dbReference>
<dbReference type="Pfam" id="PF02926">
    <property type="entry name" value="THUMP"/>
    <property type="match status" value="1"/>
</dbReference>
<keyword evidence="5 9" id="KW-1133">Transmembrane helix</keyword>
<comment type="subcellular location">
    <subcellularLocation>
        <location evidence="1">Membrane</location>
        <topology evidence="1">Multi-pass membrane protein</topology>
    </subcellularLocation>
</comment>